<gene>
    <name evidence="2" type="ORF">GCM10011581_38830</name>
</gene>
<evidence type="ECO:0000256" key="1">
    <source>
        <dbReference type="SAM" id="MobiDB-lite"/>
    </source>
</evidence>
<protein>
    <submittedName>
        <fullName evidence="2">Type I-E CRISPR-associated protein Cse1/CasA</fullName>
    </submittedName>
</protein>
<dbReference type="Gene3D" id="1.10.132.100">
    <property type="match status" value="1"/>
</dbReference>
<proteinExistence type="predicted"/>
<organism evidence="2 3">
    <name type="scientific">Saccharopolyspora thermophila</name>
    <dbReference type="NCBI Taxonomy" id="89367"/>
    <lineage>
        <taxon>Bacteria</taxon>
        <taxon>Bacillati</taxon>
        <taxon>Actinomycetota</taxon>
        <taxon>Actinomycetes</taxon>
        <taxon>Pseudonocardiales</taxon>
        <taxon>Pseudonocardiaceae</taxon>
        <taxon>Saccharopolyspora</taxon>
    </lineage>
</organism>
<dbReference type="InterPro" id="IPR013381">
    <property type="entry name" value="CRISPR-assoc_prot_Cse1"/>
</dbReference>
<dbReference type="Proteomes" id="UP000597989">
    <property type="component" value="Unassembled WGS sequence"/>
</dbReference>
<evidence type="ECO:0000313" key="3">
    <source>
        <dbReference type="Proteomes" id="UP000597989"/>
    </source>
</evidence>
<accession>A0A917K577</accession>
<dbReference type="NCBIfam" id="TIGR02547">
    <property type="entry name" value="casA_cse1"/>
    <property type="match status" value="1"/>
</dbReference>
<feature type="region of interest" description="Disordered" evidence="1">
    <location>
        <begin position="218"/>
        <end position="238"/>
    </location>
</feature>
<reference evidence="2 3" key="1">
    <citation type="journal article" date="2014" name="Int. J. Syst. Evol. Microbiol.">
        <title>Complete genome sequence of Corynebacterium casei LMG S-19264T (=DSM 44701T), isolated from a smear-ripened cheese.</title>
        <authorList>
            <consortium name="US DOE Joint Genome Institute (JGI-PGF)"/>
            <person name="Walter F."/>
            <person name="Albersmeier A."/>
            <person name="Kalinowski J."/>
            <person name="Ruckert C."/>
        </authorList>
    </citation>
    <scope>NUCLEOTIDE SEQUENCE [LARGE SCALE GENOMIC DNA]</scope>
    <source>
        <strain evidence="2 3">CGMCC 4.7206</strain>
    </source>
</reference>
<sequence>MTRPSFDLTTEPWIPALGLDGQPYVLSLREIFCRAHELRWLDAEAPPMTGALHRLLLAVLHASLDGPRTPEDWGALWEAMELPSRPVHDYLDRHAGGFDLFDRQRPFLQCPALASVRARPAAQLVHFRSVGNNGTLFDHTTAAEPLRLSFAEAARWLVTVQCYDPGGTKTPYKKVKNSSAGLGNRFGMVLVEGNTLKETLLLNAHRFDRDYGRPWSSAYEDRPAWESEPPQPEPDTREPYGWLDLLTWPARRVLLHPTADAREPEVDGVVITPGTTIKKTGLHGAELMAAFERPHAKSKNKNSSQWNWNPVRLGELRGIWRHARTLLLAEDEQQHQRPMVLDHVADQVERGTLSRHAVFTIRVFGQQLDDNGGGSVYTWLQEQLPAPAALLTARHPWLGGILGSCVALADGIGDALTSLAKDCRKAFHAEHSAEVKRSAKHNFGLVQDYWPKLPSAFATLLLSLGLAVDDESSPKPPVFEWKQTVRAHATAAADQLINQLRERQARHLYEIAGAYANFEREIARCCRTFDRQIAAYLP</sequence>
<comment type="caution">
    <text evidence="2">The sequence shown here is derived from an EMBL/GenBank/DDBJ whole genome shotgun (WGS) entry which is preliminary data.</text>
</comment>
<evidence type="ECO:0000313" key="2">
    <source>
        <dbReference type="EMBL" id="GGI97886.1"/>
    </source>
</evidence>
<dbReference type="CDD" id="cd09729">
    <property type="entry name" value="Cse1_I-E"/>
    <property type="match status" value="1"/>
</dbReference>
<dbReference type="EMBL" id="BMMT01000015">
    <property type="protein sequence ID" value="GGI97886.1"/>
    <property type="molecule type" value="Genomic_DNA"/>
</dbReference>
<dbReference type="AlphaFoldDB" id="A0A917K577"/>
<dbReference type="Pfam" id="PF09481">
    <property type="entry name" value="CRISPR_Cse1"/>
    <property type="match status" value="1"/>
</dbReference>
<name>A0A917K577_9PSEU</name>
<dbReference type="RefSeq" id="WP_188989750.1">
    <property type="nucleotide sequence ID" value="NZ_BMMT01000015.1"/>
</dbReference>